<keyword evidence="1" id="KW-0378">Hydrolase</keyword>
<organism evidence="1 2">
    <name type="scientific">Thermococcus paralvinellae</name>
    <dbReference type="NCBI Taxonomy" id="582419"/>
    <lineage>
        <taxon>Archaea</taxon>
        <taxon>Methanobacteriati</taxon>
        <taxon>Methanobacteriota</taxon>
        <taxon>Thermococci</taxon>
        <taxon>Thermococcales</taxon>
        <taxon>Thermococcaceae</taxon>
        <taxon>Thermococcus</taxon>
    </lineage>
</organism>
<comment type="caution">
    <text evidence="1">The sequence shown here is derived from an EMBL/GenBank/DDBJ whole genome shotgun (WGS) entry which is preliminary data.</text>
</comment>
<sequence>EDSVIIYKLRSKPKRECLGMEKNPIDDII</sequence>
<dbReference type="AlphaFoldDB" id="A0A832ZGM2"/>
<dbReference type="GO" id="GO:0004519">
    <property type="term" value="F:endonuclease activity"/>
    <property type="evidence" value="ECO:0007669"/>
    <property type="project" value="UniProtKB-KW"/>
</dbReference>
<evidence type="ECO:0000313" key="1">
    <source>
        <dbReference type="EMBL" id="HIP89818.1"/>
    </source>
</evidence>
<feature type="non-terminal residue" evidence="1">
    <location>
        <position position="1"/>
    </location>
</feature>
<accession>A0A832ZGM2</accession>
<gene>
    <name evidence="1" type="ORF">EYH24_07975</name>
</gene>
<keyword evidence="1" id="KW-0540">Nuclease</keyword>
<keyword evidence="1" id="KW-0255">Endonuclease</keyword>
<proteinExistence type="predicted"/>
<name>A0A832ZGM2_9EURY</name>
<protein>
    <submittedName>
        <fullName evidence="1">CRISPR-associated endonuclease Cas2</fullName>
    </submittedName>
</protein>
<dbReference type="EMBL" id="DQUR01000270">
    <property type="protein sequence ID" value="HIP89818.1"/>
    <property type="molecule type" value="Genomic_DNA"/>
</dbReference>
<dbReference type="Proteomes" id="UP000653692">
    <property type="component" value="Unassembled WGS sequence"/>
</dbReference>
<evidence type="ECO:0000313" key="2">
    <source>
        <dbReference type="Proteomes" id="UP000653692"/>
    </source>
</evidence>
<reference evidence="1" key="1">
    <citation type="journal article" date="2020" name="ISME J.">
        <title>Gammaproteobacteria mediating utilization of methyl-, sulfur- and petroleum organic compounds in deep ocean hydrothermal plumes.</title>
        <authorList>
            <person name="Zhou Z."/>
            <person name="Liu Y."/>
            <person name="Pan J."/>
            <person name="Cron B.R."/>
            <person name="Toner B.M."/>
            <person name="Anantharaman K."/>
            <person name="Breier J.A."/>
            <person name="Dick G.J."/>
            <person name="Li M."/>
        </authorList>
    </citation>
    <scope>NUCLEOTIDE SEQUENCE</scope>
    <source>
        <strain evidence="1">SZUA-1476</strain>
    </source>
</reference>